<dbReference type="PIRSF" id="PIRSF017388">
    <property type="entry name" value="Esterase_lipase"/>
    <property type="match status" value="1"/>
</dbReference>
<accession>A0A0R2MSQ7</accession>
<evidence type="ECO:0000259" key="2">
    <source>
        <dbReference type="Pfam" id="PF12146"/>
    </source>
</evidence>
<organism evidence="3 4">
    <name type="scientific">Lacticaseibacillus saniviri JCM 17471 = DSM 24301</name>
    <dbReference type="NCBI Taxonomy" id="1293598"/>
    <lineage>
        <taxon>Bacteria</taxon>
        <taxon>Bacillati</taxon>
        <taxon>Bacillota</taxon>
        <taxon>Bacilli</taxon>
        <taxon>Lactobacillales</taxon>
        <taxon>Lactobacillaceae</taxon>
        <taxon>Lacticaseibacillus</taxon>
    </lineage>
</organism>
<sequence length="246" mass="26955">MAVRFRQPQPIHYSGTKAGVVLLHAYTGSPNDMNKIAHRLQEAGYAVSAPLFAGHGTDNPLDILQQGNPELWWQQTQVAIADMKQTYKQVFVFGLSLGGIFAMRALTEDHTLAGGGVFSSPIFSGKDNLLSGFLRYAAYLDRLAGRDNQSDRIKALLPAQLDAIKQVATLVAQQLPAITQPVFIAQAGADELIDANQAYTLKAALPQVPVDFHWYANARHVITVNAAHHELTKDVLNYLKQEEVPV</sequence>
<name>A0A0R2MSQ7_9LACO</name>
<feature type="active site" description="Nucleophile" evidence="1">
    <location>
        <position position="96"/>
    </location>
</feature>
<gene>
    <name evidence="3" type="ORF">IV56_GL001048</name>
</gene>
<feature type="active site" description="Charge relay system" evidence="1">
    <location>
        <position position="220"/>
    </location>
</feature>
<dbReference type="Pfam" id="PF12146">
    <property type="entry name" value="Hydrolase_4"/>
    <property type="match status" value="1"/>
</dbReference>
<dbReference type="SUPFAM" id="SSF53474">
    <property type="entry name" value="alpha/beta-Hydrolases"/>
    <property type="match status" value="1"/>
</dbReference>
<evidence type="ECO:0000256" key="1">
    <source>
        <dbReference type="PIRSR" id="PIRSR017388-1"/>
    </source>
</evidence>
<feature type="active site" description="Charge relay system" evidence="1">
    <location>
        <position position="190"/>
    </location>
</feature>
<evidence type="ECO:0000313" key="4">
    <source>
        <dbReference type="Proteomes" id="UP000050969"/>
    </source>
</evidence>
<dbReference type="InterPro" id="IPR012354">
    <property type="entry name" value="Esterase_lipase"/>
</dbReference>
<dbReference type="InterPro" id="IPR022742">
    <property type="entry name" value="Hydrolase_4"/>
</dbReference>
<proteinExistence type="predicted"/>
<dbReference type="GO" id="GO:0052689">
    <property type="term" value="F:carboxylic ester hydrolase activity"/>
    <property type="evidence" value="ECO:0007669"/>
    <property type="project" value="InterPro"/>
</dbReference>
<dbReference type="AlphaFoldDB" id="A0A0R2MSQ7"/>
<feature type="domain" description="Serine aminopeptidase S33" evidence="2">
    <location>
        <begin position="16"/>
        <end position="223"/>
    </location>
</feature>
<comment type="caution">
    <text evidence="3">The sequence shown here is derived from an EMBL/GenBank/DDBJ whole genome shotgun (WGS) entry which is preliminary data.</text>
</comment>
<dbReference type="Gene3D" id="3.40.50.1820">
    <property type="entry name" value="alpha/beta hydrolase"/>
    <property type="match status" value="1"/>
</dbReference>
<dbReference type="PATRIC" id="fig|1293598.4.peg.1098"/>
<dbReference type="STRING" id="1293598.IV56_GL001048"/>
<dbReference type="RefSeq" id="WP_056992954.1">
    <property type="nucleotide sequence ID" value="NZ_JQCE01000035.1"/>
</dbReference>
<dbReference type="InterPro" id="IPR029058">
    <property type="entry name" value="AB_hydrolase_fold"/>
</dbReference>
<dbReference type="EMBL" id="JQCE01000035">
    <property type="protein sequence ID" value="KRO16606.1"/>
    <property type="molecule type" value="Genomic_DNA"/>
</dbReference>
<evidence type="ECO:0000313" key="3">
    <source>
        <dbReference type="EMBL" id="KRO16606.1"/>
    </source>
</evidence>
<keyword evidence="4" id="KW-1185">Reference proteome</keyword>
<dbReference type="PANTHER" id="PTHR11614">
    <property type="entry name" value="PHOSPHOLIPASE-RELATED"/>
    <property type="match status" value="1"/>
</dbReference>
<reference evidence="3 4" key="1">
    <citation type="journal article" date="2015" name="Genome Announc.">
        <title>Expanding the biotechnology potential of lactobacilli through comparative genomics of 213 strains and associated genera.</title>
        <authorList>
            <person name="Sun Z."/>
            <person name="Harris H.M."/>
            <person name="McCann A."/>
            <person name="Guo C."/>
            <person name="Argimon S."/>
            <person name="Zhang W."/>
            <person name="Yang X."/>
            <person name="Jeffery I.B."/>
            <person name="Cooney J.C."/>
            <person name="Kagawa T.F."/>
            <person name="Liu W."/>
            <person name="Song Y."/>
            <person name="Salvetti E."/>
            <person name="Wrobel A."/>
            <person name="Rasinkangas P."/>
            <person name="Parkhill J."/>
            <person name="Rea M.C."/>
            <person name="O'Sullivan O."/>
            <person name="Ritari J."/>
            <person name="Douillard F.P."/>
            <person name="Paul Ross R."/>
            <person name="Yang R."/>
            <person name="Briner A.E."/>
            <person name="Felis G.E."/>
            <person name="de Vos W.M."/>
            <person name="Barrangou R."/>
            <person name="Klaenhammer T.R."/>
            <person name="Caufield P.W."/>
            <person name="Cui Y."/>
            <person name="Zhang H."/>
            <person name="O'Toole P.W."/>
        </authorList>
    </citation>
    <scope>NUCLEOTIDE SEQUENCE [LARGE SCALE GENOMIC DNA]</scope>
    <source>
        <strain evidence="3 4">DSM 24301</strain>
    </source>
</reference>
<protein>
    <submittedName>
        <fullName evidence="3">Esterase lipase</fullName>
    </submittedName>
</protein>
<dbReference type="InterPro" id="IPR051044">
    <property type="entry name" value="MAG_DAG_Lipase"/>
</dbReference>
<dbReference type="Proteomes" id="UP000050969">
    <property type="component" value="Unassembled WGS sequence"/>
</dbReference>